<feature type="transmembrane region" description="Helical" evidence="2">
    <location>
        <begin position="461"/>
        <end position="479"/>
    </location>
</feature>
<name>A0A317VWX8_ASPEC</name>
<feature type="domain" description="Deoxyribonuclease NucA/NucB" evidence="3">
    <location>
        <begin position="10"/>
        <end position="64"/>
    </location>
</feature>
<feature type="compositionally biased region" description="Polar residues" evidence="1">
    <location>
        <begin position="1"/>
        <end position="20"/>
    </location>
</feature>
<keyword evidence="2" id="KW-0812">Transmembrane</keyword>
<dbReference type="Proteomes" id="UP000246171">
    <property type="component" value="Unassembled WGS sequence"/>
</dbReference>
<dbReference type="Pfam" id="PF14040">
    <property type="entry name" value="DNase_NucA_NucB"/>
    <property type="match status" value="1"/>
</dbReference>
<dbReference type="AlphaFoldDB" id="A0A317VWX8"/>
<sequence length="506" mass="56206">MHQMQTSRHNPSLGQPSGQVSDRRSREAGCGSSNRCSKTPYGRGYQCDEYPFRSVRESDRGGQMSANIVNATGIECLIQQRYPGTSRDEAYVRLFNDLKPLMNPAAVGWHNFIQALAILLNKPVYSLAESAGRTAQRILGAVSQNISETSQPVKDNPNDISDQTMIQILRNLAAAAGTLPEVVSSTGSDGSEEYSIQHSSDGFSRGGPRMFRVFNNSFNAGREFTAVFATCALSTTALTIQTKAKELRAIGLNPKDIPDDTSYRTTPMVQGWKFHGFGHFIYKFVDNETVTVGGREADGRHAFYVFNPTTSANEEFRTQVQRRPLQASFGGMCSDLEAVFLLMWQNRRSLRKRDPENADNVIFHLLVPAKRTFAIAERMVIDDGVGKLIIKGHTDEGACYAWFNFVSLPRQVALHDVGNLNRDSADLDRSWKREKSGALAFFGCGLMTIITGFFIPSAAPYFAWLCFASLAVALKYGVLDNLRRSYRSPPRILGPPSEVHRELKKD</sequence>
<dbReference type="VEuPathDB" id="FungiDB:BO83DRAFT_435500"/>
<organism evidence="4 5">
    <name type="scientific">Aspergillus eucalypticola (strain CBS 122712 / IBT 29274)</name>
    <dbReference type="NCBI Taxonomy" id="1448314"/>
    <lineage>
        <taxon>Eukaryota</taxon>
        <taxon>Fungi</taxon>
        <taxon>Dikarya</taxon>
        <taxon>Ascomycota</taxon>
        <taxon>Pezizomycotina</taxon>
        <taxon>Eurotiomycetes</taxon>
        <taxon>Eurotiomycetidae</taxon>
        <taxon>Eurotiales</taxon>
        <taxon>Aspergillaceae</taxon>
        <taxon>Aspergillus</taxon>
        <taxon>Aspergillus subgen. Circumdati</taxon>
    </lineage>
</organism>
<evidence type="ECO:0000313" key="5">
    <source>
        <dbReference type="Proteomes" id="UP000246171"/>
    </source>
</evidence>
<protein>
    <recommendedName>
        <fullName evidence="3">Deoxyribonuclease NucA/NucB domain-containing protein</fullName>
    </recommendedName>
</protein>
<keyword evidence="2" id="KW-0472">Membrane</keyword>
<evidence type="ECO:0000256" key="1">
    <source>
        <dbReference type="SAM" id="MobiDB-lite"/>
    </source>
</evidence>
<proteinExistence type="predicted"/>
<dbReference type="EMBL" id="MSFU01000006">
    <property type="protein sequence ID" value="PWY78896.1"/>
    <property type="molecule type" value="Genomic_DNA"/>
</dbReference>
<evidence type="ECO:0000256" key="2">
    <source>
        <dbReference type="SAM" id="Phobius"/>
    </source>
</evidence>
<keyword evidence="5" id="KW-1185">Reference proteome</keyword>
<evidence type="ECO:0000259" key="3">
    <source>
        <dbReference type="Pfam" id="PF14040"/>
    </source>
</evidence>
<reference evidence="4" key="1">
    <citation type="submission" date="2016-12" db="EMBL/GenBank/DDBJ databases">
        <title>The genomes of Aspergillus section Nigri reveals drivers in fungal speciation.</title>
        <authorList>
            <consortium name="DOE Joint Genome Institute"/>
            <person name="Vesth T.C."/>
            <person name="Nybo J."/>
            <person name="Theobald S."/>
            <person name="Brandl J."/>
            <person name="Frisvad J.C."/>
            <person name="Nielsen K.F."/>
            <person name="Lyhne E.K."/>
            <person name="Kogle M.E."/>
            <person name="Kuo A."/>
            <person name="Riley R."/>
            <person name="Clum A."/>
            <person name="Nolan M."/>
            <person name="Lipzen A."/>
            <person name="Salamov A."/>
            <person name="Henrissat B."/>
            <person name="Wiebenga A."/>
            <person name="De vries R.P."/>
            <person name="Grigoriev I.V."/>
            <person name="Mortensen U.H."/>
            <person name="Andersen M.R."/>
            <person name="Baker S.E."/>
        </authorList>
    </citation>
    <scope>NUCLEOTIDE SEQUENCE</scope>
    <source>
        <strain evidence="4">CBS 122712</strain>
    </source>
</reference>
<dbReference type="InterPro" id="IPR029476">
    <property type="entry name" value="DNase_NucA_NucB"/>
</dbReference>
<feature type="region of interest" description="Disordered" evidence="1">
    <location>
        <begin position="1"/>
        <end position="36"/>
    </location>
</feature>
<comment type="caution">
    <text evidence="4">The sequence shown here is derived from an EMBL/GenBank/DDBJ whole genome shotgun (WGS) entry which is preliminary data.</text>
</comment>
<dbReference type="OrthoDB" id="3852249at2759"/>
<feature type="transmembrane region" description="Helical" evidence="2">
    <location>
        <begin position="437"/>
        <end position="455"/>
    </location>
</feature>
<evidence type="ECO:0000313" key="4">
    <source>
        <dbReference type="EMBL" id="PWY78896.1"/>
    </source>
</evidence>
<dbReference type="GeneID" id="37057849"/>
<dbReference type="InterPro" id="IPR046486">
    <property type="entry name" value="DUF6579"/>
</dbReference>
<gene>
    <name evidence="4" type="ORF">BO83DRAFT_435500</name>
</gene>
<keyword evidence="2" id="KW-1133">Transmembrane helix</keyword>
<accession>A0A317VWX8</accession>
<dbReference type="RefSeq" id="XP_025390688.1">
    <property type="nucleotide sequence ID" value="XM_025535887.1"/>
</dbReference>
<dbReference type="Pfam" id="PF20219">
    <property type="entry name" value="DUF6579"/>
    <property type="match status" value="1"/>
</dbReference>